<dbReference type="EC" id="2.4.99.28" evidence="6"/>
<comment type="function">
    <text evidence="6">Peptidoglycan polymerase that is essential for cell wall elongation.</text>
</comment>
<evidence type="ECO:0000256" key="3">
    <source>
        <dbReference type="ARBA" id="ARBA00022960"/>
    </source>
</evidence>
<organism evidence="7 8">
    <name type="scientific">Suttonella ornithocola</name>
    <dbReference type="NCBI Taxonomy" id="279832"/>
    <lineage>
        <taxon>Bacteria</taxon>
        <taxon>Pseudomonadati</taxon>
        <taxon>Pseudomonadota</taxon>
        <taxon>Gammaproteobacteria</taxon>
        <taxon>Cardiobacteriales</taxon>
        <taxon>Cardiobacteriaceae</taxon>
        <taxon>Suttonella</taxon>
    </lineage>
</organism>
<dbReference type="UniPathway" id="UPA00219"/>
<feature type="transmembrane region" description="Helical" evidence="6">
    <location>
        <begin position="55"/>
        <end position="72"/>
    </location>
</feature>
<dbReference type="PANTHER" id="PTHR30474:SF1">
    <property type="entry name" value="PEPTIDOGLYCAN GLYCOSYLTRANSFERASE MRDB"/>
    <property type="match status" value="1"/>
</dbReference>
<dbReference type="EMBL" id="UHIC01000001">
    <property type="protein sequence ID" value="SUO95449.1"/>
    <property type="molecule type" value="Genomic_DNA"/>
</dbReference>
<keyword evidence="2 6" id="KW-0812">Transmembrane</keyword>
<dbReference type="OrthoDB" id="9768187at2"/>
<feature type="transmembrane region" description="Helical" evidence="6">
    <location>
        <begin position="21"/>
        <end position="43"/>
    </location>
</feature>
<dbReference type="GO" id="GO:0008955">
    <property type="term" value="F:peptidoglycan glycosyltransferase activity"/>
    <property type="evidence" value="ECO:0007669"/>
    <property type="project" value="UniProtKB-UniRule"/>
</dbReference>
<dbReference type="GO" id="GO:0032153">
    <property type="term" value="C:cell division site"/>
    <property type="evidence" value="ECO:0007669"/>
    <property type="project" value="TreeGrafter"/>
</dbReference>
<dbReference type="PANTHER" id="PTHR30474">
    <property type="entry name" value="CELL CYCLE PROTEIN"/>
    <property type="match status" value="1"/>
</dbReference>
<dbReference type="GO" id="GO:0051301">
    <property type="term" value="P:cell division"/>
    <property type="evidence" value="ECO:0007669"/>
    <property type="project" value="InterPro"/>
</dbReference>
<sequence>MTSLYDVRRRSAWQIIKSILAYIDWWIVLIITVLMAASLFILHSTSPTGATVNRQILRFIGGWLLFIGFLSIPAQKIRQITPYLYGLTIVLLIAVMFAGVNAGGAKRWINIGIARLQPSEIAKLTVPLLVAWYVTRQARPPNLINVIIALAIIAFPTGLILIEPDLGTALLVAAAGLIALIFAGLPIWMMGVGGLLAAIGLPLFWFFGIKDYQRERVLTLFNPDADPWGAGYHIIQSKIAIGSGGLFGKGYMNGTQSQLDFLPESSTDFIFSVIAEEFGLIGVSILLVTYSLLIFRGLYLSTKLDNRFARIVVASIFSTFFINIFVNIGMVSGFLPVVGLPLAMISYGGSSVLSLMTGFALALNLIGGFKTRKEQEHL</sequence>
<comment type="subcellular location">
    <subcellularLocation>
        <location evidence="6">Cell inner membrane</location>
        <topology evidence="6">Multi-pass membrane protein</topology>
    </subcellularLocation>
    <subcellularLocation>
        <location evidence="1">Membrane</location>
        <topology evidence="1">Multi-pass membrane protein</topology>
    </subcellularLocation>
</comment>
<keyword evidence="6" id="KW-0573">Peptidoglycan synthesis</keyword>
<name>A0A380MS32_9GAMM</name>
<keyword evidence="3 6" id="KW-0133">Cell shape</keyword>
<proteinExistence type="inferred from homology"/>
<dbReference type="NCBIfam" id="TIGR02210">
    <property type="entry name" value="rodA_shape"/>
    <property type="match status" value="1"/>
</dbReference>
<dbReference type="GO" id="GO:0005886">
    <property type="term" value="C:plasma membrane"/>
    <property type="evidence" value="ECO:0007669"/>
    <property type="project" value="UniProtKB-SubCell"/>
</dbReference>
<dbReference type="GO" id="GO:0009252">
    <property type="term" value="P:peptidoglycan biosynthetic process"/>
    <property type="evidence" value="ECO:0007669"/>
    <property type="project" value="UniProtKB-UniRule"/>
</dbReference>
<comment type="similarity">
    <text evidence="6">Belongs to the SEDS family. MrdB/RodA subfamily.</text>
</comment>
<dbReference type="HAMAP" id="MF_02079">
    <property type="entry name" value="PGT_RodA"/>
    <property type="match status" value="1"/>
</dbReference>
<comment type="catalytic activity">
    <reaction evidence="6">
        <text>[GlcNAc-(1-&gt;4)-Mur2Ac(oyl-L-Ala-gamma-D-Glu-L-Lys-D-Ala-D-Ala)](n)-di-trans,octa-cis-undecaprenyl diphosphate + beta-D-GlcNAc-(1-&gt;4)-Mur2Ac(oyl-L-Ala-gamma-D-Glu-L-Lys-D-Ala-D-Ala)-di-trans,octa-cis-undecaprenyl diphosphate = [GlcNAc-(1-&gt;4)-Mur2Ac(oyl-L-Ala-gamma-D-Glu-L-Lys-D-Ala-D-Ala)](n+1)-di-trans,octa-cis-undecaprenyl diphosphate + di-trans,octa-cis-undecaprenyl diphosphate + H(+)</text>
        <dbReference type="Rhea" id="RHEA:23708"/>
        <dbReference type="Rhea" id="RHEA-COMP:9602"/>
        <dbReference type="Rhea" id="RHEA-COMP:9603"/>
        <dbReference type="ChEBI" id="CHEBI:15378"/>
        <dbReference type="ChEBI" id="CHEBI:58405"/>
        <dbReference type="ChEBI" id="CHEBI:60033"/>
        <dbReference type="ChEBI" id="CHEBI:78435"/>
        <dbReference type="EC" id="2.4.99.28"/>
    </reaction>
</comment>
<comment type="pathway">
    <text evidence="6">Cell wall biogenesis; peptidoglycan biosynthesis.</text>
</comment>
<dbReference type="AlphaFoldDB" id="A0A380MS32"/>
<feature type="transmembrane region" description="Helical" evidence="6">
    <location>
        <begin position="84"/>
        <end position="104"/>
    </location>
</feature>
<keyword evidence="6" id="KW-0961">Cell wall biogenesis/degradation</keyword>
<feature type="transmembrane region" description="Helical" evidence="6">
    <location>
        <begin position="311"/>
        <end position="338"/>
    </location>
</feature>
<evidence type="ECO:0000256" key="6">
    <source>
        <dbReference type="HAMAP-Rule" id="MF_02079"/>
    </source>
</evidence>
<keyword evidence="6" id="KW-1003">Cell membrane</keyword>
<dbReference type="InterPro" id="IPR011923">
    <property type="entry name" value="RodA/MrdB"/>
</dbReference>
<evidence type="ECO:0000256" key="2">
    <source>
        <dbReference type="ARBA" id="ARBA00022692"/>
    </source>
</evidence>
<dbReference type="GO" id="GO:0071555">
    <property type="term" value="P:cell wall organization"/>
    <property type="evidence" value="ECO:0007669"/>
    <property type="project" value="UniProtKB-KW"/>
</dbReference>
<evidence type="ECO:0000256" key="4">
    <source>
        <dbReference type="ARBA" id="ARBA00022989"/>
    </source>
</evidence>
<keyword evidence="6" id="KW-0997">Cell inner membrane</keyword>
<evidence type="ECO:0000256" key="1">
    <source>
        <dbReference type="ARBA" id="ARBA00004141"/>
    </source>
</evidence>
<keyword evidence="5 6" id="KW-0472">Membrane</keyword>
<gene>
    <name evidence="6 7" type="primary">mrdB</name>
    <name evidence="6" type="synonym">rodA</name>
    <name evidence="7" type="ORF">NCTC13337_01346</name>
</gene>
<evidence type="ECO:0000313" key="7">
    <source>
        <dbReference type="EMBL" id="SUO95449.1"/>
    </source>
</evidence>
<feature type="transmembrane region" description="Helical" evidence="6">
    <location>
        <begin position="278"/>
        <end position="299"/>
    </location>
</feature>
<evidence type="ECO:0000313" key="8">
    <source>
        <dbReference type="Proteomes" id="UP000254601"/>
    </source>
</evidence>
<dbReference type="Pfam" id="PF01098">
    <property type="entry name" value="FTSW_RODA_SPOVE"/>
    <property type="match status" value="1"/>
</dbReference>
<dbReference type="GO" id="GO:0015648">
    <property type="term" value="F:lipid-linked peptidoglycan transporter activity"/>
    <property type="evidence" value="ECO:0007669"/>
    <property type="project" value="TreeGrafter"/>
</dbReference>
<keyword evidence="4 6" id="KW-1133">Transmembrane helix</keyword>
<accession>A0A380MS32</accession>
<reference evidence="7 8" key="1">
    <citation type="submission" date="2018-06" db="EMBL/GenBank/DDBJ databases">
        <authorList>
            <consortium name="Pathogen Informatics"/>
            <person name="Doyle S."/>
        </authorList>
    </citation>
    <scope>NUCLEOTIDE SEQUENCE [LARGE SCALE GENOMIC DNA]</scope>
    <source>
        <strain evidence="7 8">NCTC13337</strain>
    </source>
</reference>
<dbReference type="GO" id="GO:0008360">
    <property type="term" value="P:regulation of cell shape"/>
    <property type="evidence" value="ECO:0007669"/>
    <property type="project" value="UniProtKB-KW"/>
</dbReference>
<evidence type="ECO:0000256" key="5">
    <source>
        <dbReference type="ARBA" id="ARBA00023136"/>
    </source>
</evidence>
<dbReference type="InterPro" id="IPR001182">
    <property type="entry name" value="FtsW/RodA"/>
</dbReference>
<dbReference type="Proteomes" id="UP000254601">
    <property type="component" value="Unassembled WGS sequence"/>
</dbReference>
<dbReference type="RefSeq" id="WP_084601652.1">
    <property type="nucleotide sequence ID" value="NZ_LWHB01000063.1"/>
</dbReference>
<keyword evidence="6" id="KW-0808">Transferase</keyword>
<feature type="transmembrane region" description="Helical" evidence="6">
    <location>
        <begin position="344"/>
        <end position="366"/>
    </location>
</feature>
<protein>
    <recommendedName>
        <fullName evidence="6">Peptidoglycan glycosyltransferase MrdB</fullName>
        <shortName evidence="6">PGT</shortName>
        <ecNumber evidence="6">2.4.99.28</ecNumber>
    </recommendedName>
    <alternativeName>
        <fullName evidence="6">Cell elongation protein RodA</fullName>
    </alternativeName>
    <alternativeName>
        <fullName evidence="6">Cell wall polymerase</fullName>
    </alternativeName>
    <alternativeName>
        <fullName evidence="6">Peptidoglycan polymerase</fullName>
        <shortName evidence="6">PG polymerase</shortName>
    </alternativeName>
</protein>
<feature type="transmembrane region" description="Helical" evidence="6">
    <location>
        <begin position="168"/>
        <end position="185"/>
    </location>
</feature>
<feature type="transmembrane region" description="Helical" evidence="6">
    <location>
        <begin position="142"/>
        <end position="162"/>
    </location>
</feature>
<keyword evidence="6" id="KW-0328">Glycosyltransferase</keyword>
<keyword evidence="8" id="KW-1185">Reference proteome</keyword>
<feature type="transmembrane region" description="Helical" evidence="6">
    <location>
        <begin position="192"/>
        <end position="209"/>
    </location>
</feature>